<dbReference type="PANTHER" id="PTHR12048:SF0">
    <property type="entry name" value="CCAAT_ENHANCER-BINDING PROTEIN ZETA"/>
    <property type="match status" value="1"/>
</dbReference>
<dbReference type="PANTHER" id="PTHR12048">
    <property type="entry name" value="CCAAT-BINDING FACTOR-RELATED"/>
    <property type="match status" value="1"/>
</dbReference>
<name>A0ABM0LXA0_SACKO</name>
<keyword evidence="4" id="KW-1185">Reference proteome</keyword>
<reference evidence="5" key="1">
    <citation type="submission" date="2025-08" db="UniProtKB">
        <authorList>
            <consortium name="RefSeq"/>
        </authorList>
    </citation>
    <scope>IDENTIFICATION</scope>
    <source>
        <tissue evidence="5">Testes</tissue>
    </source>
</reference>
<feature type="region of interest" description="Disordered" evidence="2">
    <location>
        <begin position="1"/>
        <end position="60"/>
    </location>
</feature>
<dbReference type="GeneID" id="100369406"/>
<sequence>MREKKKSDTKKSSTETEKSGIKDTKSKAKTKSVDGDKTSKGKKVSDVQHPEVSSTTLSTAVSTNKDVHGKKYLVQPGGKWLDESFENDPVVSTDISSQLVEKYRVMAEKLFHNDVSLYTEKKSEDTSGSSAWIQTVISSGTLGDKIAALSSMVQNSPIHNAPKLDTMINMCKKKGRREALMAMESLKDLWISELLPDNRKLRKFSRHPFDQLSKITGGNKTAKNKRLLLWYFEDFLKKKYEEYLEAVKLLSHDTVAAVKSSALSAIYELLVQKPEQEKYLLSQLVNKVGDPDYKIAARTSHLLGKLVAAHPQMKLVVAEEVETVLYRPNIGVKAQYYAVCFLNQFVLSHDEPELAAKLISIYFAFFNAFVKKKEIDGKMLSALLTGVNRAYPFAKVDDETVNAQMDTIFRVIHIAPFQTGLQALMLLHQVMDARQAMSDRYYMALYKKLADSELKNSPKQEMFLNLLFKSLKADMVLQRVKAFVKRLLQVCSCQQPSFVCASLFLVSELFRLKDGLKALSRVADRMPQQLCRLVLVTAKVSNLYASITAIDCNLYASVTAIDCNLYASVTATVCSLYASVMLHITATVCSLYASVTATVCSLYASVTATVCNLYASITATVCSLYASVTATVCSLYASVTATDCNLYASVTATLAGHYHPSVSHFANTLLNDQYVRYTGNPLQDFTLIRFLDRFVYRNPKKTITERVSVMQPKSKSYQPSGVRSLLVNSEEFMQKAESEVPLDEVFFHRYFSKKEEKKKVVVKGDIEDEDSDASSVEDEEFDEYLDELETGEIGVDKNVDFAR</sequence>
<evidence type="ECO:0000313" key="4">
    <source>
        <dbReference type="Proteomes" id="UP000694865"/>
    </source>
</evidence>
<gene>
    <name evidence="5" type="primary">LOC100369406</name>
</gene>
<feature type="domain" description="CCAAT-binding factor" evidence="3">
    <location>
        <begin position="421"/>
        <end position="520"/>
    </location>
</feature>
<accession>A0ABM0LXA0</accession>
<comment type="similarity">
    <text evidence="1">Belongs to the CBF/MAK21 family.</text>
</comment>
<dbReference type="Pfam" id="PF03914">
    <property type="entry name" value="CBF"/>
    <property type="match status" value="1"/>
</dbReference>
<dbReference type="InterPro" id="IPR040155">
    <property type="entry name" value="CEBPZ/Mak21-like"/>
</dbReference>
<organism evidence="4 5">
    <name type="scientific">Saccoglossus kowalevskii</name>
    <name type="common">Acorn worm</name>
    <dbReference type="NCBI Taxonomy" id="10224"/>
    <lineage>
        <taxon>Eukaryota</taxon>
        <taxon>Metazoa</taxon>
        <taxon>Hemichordata</taxon>
        <taxon>Enteropneusta</taxon>
        <taxon>Harrimaniidae</taxon>
        <taxon>Saccoglossus</taxon>
    </lineage>
</organism>
<proteinExistence type="inferred from homology"/>
<dbReference type="SUPFAM" id="SSF48371">
    <property type="entry name" value="ARM repeat"/>
    <property type="match status" value="1"/>
</dbReference>
<feature type="compositionally biased region" description="Basic and acidic residues" evidence="2">
    <location>
        <begin position="1"/>
        <end position="49"/>
    </location>
</feature>
<evidence type="ECO:0000313" key="5">
    <source>
        <dbReference type="RefSeq" id="XP_006812391.1"/>
    </source>
</evidence>
<dbReference type="InterPro" id="IPR005612">
    <property type="entry name" value="CCAAT-binding_factor"/>
</dbReference>
<dbReference type="RefSeq" id="XP_006812391.1">
    <property type="nucleotide sequence ID" value="XM_006812328.1"/>
</dbReference>
<evidence type="ECO:0000256" key="2">
    <source>
        <dbReference type="SAM" id="MobiDB-lite"/>
    </source>
</evidence>
<evidence type="ECO:0000259" key="3">
    <source>
        <dbReference type="Pfam" id="PF03914"/>
    </source>
</evidence>
<protein>
    <submittedName>
        <fullName evidence="5">CCAAT/enhancer-binding protein zeta-like</fullName>
    </submittedName>
</protein>
<dbReference type="Proteomes" id="UP000694865">
    <property type="component" value="Unplaced"/>
</dbReference>
<dbReference type="InterPro" id="IPR016024">
    <property type="entry name" value="ARM-type_fold"/>
</dbReference>
<evidence type="ECO:0000256" key="1">
    <source>
        <dbReference type="ARBA" id="ARBA00007797"/>
    </source>
</evidence>